<organism evidence="3 4">
    <name type="scientific">Coemansia javaensis</name>
    <dbReference type="NCBI Taxonomy" id="2761396"/>
    <lineage>
        <taxon>Eukaryota</taxon>
        <taxon>Fungi</taxon>
        <taxon>Fungi incertae sedis</taxon>
        <taxon>Zoopagomycota</taxon>
        <taxon>Kickxellomycotina</taxon>
        <taxon>Kickxellomycetes</taxon>
        <taxon>Kickxellales</taxon>
        <taxon>Kickxellaceae</taxon>
        <taxon>Coemansia</taxon>
    </lineage>
</organism>
<dbReference type="GO" id="GO:0005737">
    <property type="term" value="C:cytoplasm"/>
    <property type="evidence" value="ECO:0007669"/>
    <property type="project" value="TreeGrafter"/>
</dbReference>
<keyword evidence="3" id="KW-0378">Hydrolase</keyword>
<dbReference type="Gene3D" id="3.40.50.12660">
    <property type="match status" value="1"/>
</dbReference>
<gene>
    <name evidence="3" type="primary">MCA1_1</name>
    <name evidence="3" type="ORF">H4R18_000749</name>
</gene>
<feature type="compositionally biased region" description="Basic and acidic residues" evidence="2">
    <location>
        <begin position="69"/>
        <end position="79"/>
    </location>
</feature>
<dbReference type="GO" id="GO:0006508">
    <property type="term" value="P:proteolysis"/>
    <property type="evidence" value="ECO:0007669"/>
    <property type="project" value="UniProtKB-KW"/>
</dbReference>
<accession>A0A9W8HNJ8</accession>
<sequence length="562" mass="60389">MAPCSVANPHAAPIYSAPASLGAQHSASQSPVGQPPVHSPPARHASLREQPVQRPQAYPEQQRPYSVHVPREGREDTRAPDPAYTRHQPAAAAAAVATARGSRQPCGQGAPEGCYGTYVQQRDAQVQRPERLQQAAVAALVGSMGALSVSQQQRQQQLLAASQPTLVGSAITMPMPHRRTPPAPQPLASAATIAGAASSATLVRAQGSASASAMPQPRLDGPGLPVWAAINASAFPAYQHRVAVPRSSLGGTKYAVVVGINYYGMEYSQTANINSAHTIRDLLMRRYGYREQNIVLLSDDQKSEKQHPTHRNITGTIRHVMGKVRPNDAVFFYFCGLGRLPVQLSDRRTEVLGSIRRLRSDYLLPCDFESAGAIDAAYLHRHLVHQLPPSVRLTALLNCIISETGLGVPYKHTSPSGAPVVTNAVAGCNLFEAGVRPSTQASASFGDLSQRVEASLVQQQRQGDACAEAVRRIAQSSGDIIVFGWDRDYANPKHRHFLSHTPSTQLGGYWAAAMESSMRARGGAAATFGDVLRYMQASTSELLMLPFIASGRRISLDDTFMI</sequence>
<dbReference type="PANTHER" id="PTHR48104:SF30">
    <property type="entry name" value="METACASPASE-1"/>
    <property type="match status" value="1"/>
</dbReference>
<feature type="compositionally biased region" description="Polar residues" evidence="2">
    <location>
        <begin position="23"/>
        <end position="32"/>
    </location>
</feature>
<evidence type="ECO:0000256" key="1">
    <source>
        <dbReference type="ARBA" id="ARBA00009005"/>
    </source>
</evidence>
<dbReference type="EMBL" id="JANBUL010000016">
    <property type="protein sequence ID" value="KAJ2785041.1"/>
    <property type="molecule type" value="Genomic_DNA"/>
</dbReference>
<comment type="similarity">
    <text evidence="1">Belongs to the peptidase C14B family.</text>
</comment>
<feature type="region of interest" description="Disordered" evidence="2">
    <location>
        <begin position="18"/>
        <end position="83"/>
    </location>
</feature>
<evidence type="ECO:0000313" key="4">
    <source>
        <dbReference type="Proteomes" id="UP001140217"/>
    </source>
</evidence>
<dbReference type="Proteomes" id="UP001140217">
    <property type="component" value="Unassembled WGS sequence"/>
</dbReference>
<dbReference type="PANTHER" id="PTHR48104">
    <property type="entry name" value="METACASPASE-4"/>
    <property type="match status" value="1"/>
</dbReference>
<keyword evidence="4" id="KW-1185">Reference proteome</keyword>
<proteinExistence type="inferred from homology"/>
<reference evidence="3" key="1">
    <citation type="submission" date="2022-07" db="EMBL/GenBank/DDBJ databases">
        <title>Phylogenomic reconstructions and comparative analyses of Kickxellomycotina fungi.</title>
        <authorList>
            <person name="Reynolds N.K."/>
            <person name="Stajich J.E."/>
            <person name="Barry K."/>
            <person name="Grigoriev I.V."/>
            <person name="Crous P."/>
            <person name="Smith M.E."/>
        </authorList>
    </citation>
    <scope>NUCLEOTIDE SEQUENCE</scope>
    <source>
        <strain evidence="3">NBRC 105414</strain>
    </source>
</reference>
<comment type="caution">
    <text evidence="3">The sequence shown here is derived from an EMBL/GenBank/DDBJ whole genome shotgun (WGS) entry which is preliminary data.</text>
</comment>
<protein>
    <submittedName>
        <fullName evidence="3">Ca(2+)-dependent cysteine protease</fullName>
    </submittedName>
</protein>
<keyword evidence="3" id="KW-0645">Protease</keyword>
<dbReference type="InterPro" id="IPR050452">
    <property type="entry name" value="Metacaspase"/>
</dbReference>
<dbReference type="OrthoDB" id="3223806at2759"/>
<name>A0A9W8HNJ8_9FUNG</name>
<evidence type="ECO:0000313" key="3">
    <source>
        <dbReference type="EMBL" id="KAJ2785041.1"/>
    </source>
</evidence>
<dbReference type="AlphaFoldDB" id="A0A9W8HNJ8"/>
<evidence type="ECO:0000256" key="2">
    <source>
        <dbReference type="SAM" id="MobiDB-lite"/>
    </source>
</evidence>
<dbReference type="GO" id="GO:0004197">
    <property type="term" value="F:cysteine-type endopeptidase activity"/>
    <property type="evidence" value="ECO:0007669"/>
    <property type="project" value="TreeGrafter"/>
</dbReference>